<reference evidence="1" key="1">
    <citation type="journal article" date="2020" name="mSystems">
        <title>Genome- and Community-Level Interaction Insights into Carbon Utilization and Element Cycling Functions of Hydrothermarchaeota in Hydrothermal Sediment.</title>
        <authorList>
            <person name="Zhou Z."/>
            <person name="Liu Y."/>
            <person name="Xu W."/>
            <person name="Pan J."/>
            <person name="Luo Z.H."/>
            <person name="Li M."/>
        </authorList>
    </citation>
    <scope>NUCLEOTIDE SEQUENCE [LARGE SCALE GENOMIC DNA]</scope>
    <source>
        <strain evidence="1">SpSt-456</strain>
    </source>
</reference>
<proteinExistence type="predicted"/>
<dbReference type="AlphaFoldDB" id="A0A831ZWB7"/>
<accession>A0A831ZWB7</accession>
<gene>
    <name evidence="1" type="ORF">ENS06_02370</name>
</gene>
<evidence type="ECO:0000313" key="1">
    <source>
        <dbReference type="EMBL" id="HFK96152.1"/>
    </source>
</evidence>
<comment type="caution">
    <text evidence="1">The sequence shown here is derived from an EMBL/GenBank/DDBJ whole genome shotgun (WGS) entry which is preliminary data.</text>
</comment>
<sequence>MERVFTASEVQNKMDCYGEFNRNDTICVGHCALNVTCAILKARGADHIGVRFLDGDRILPCRSDVP</sequence>
<protein>
    <submittedName>
        <fullName evidence="1">Uncharacterized protein</fullName>
    </submittedName>
</protein>
<name>A0A831ZWB7_9BACT</name>
<organism evidence="1">
    <name type="scientific">Desulfacinum infernum</name>
    <dbReference type="NCBI Taxonomy" id="35837"/>
    <lineage>
        <taxon>Bacteria</taxon>
        <taxon>Pseudomonadati</taxon>
        <taxon>Thermodesulfobacteriota</taxon>
        <taxon>Syntrophobacteria</taxon>
        <taxon>Syntrophobacterales</taxon>
        <taxon>Syntrophobacteraceae</taxon>
        <taxon>Desulfacinum</taxon>
    </lineage>
</organism>
<dbReference type="EMBL" id="DSTK01000009">
    <property type="protein sequence ID" value="HFK96152.1"/>
    <property type="molecule type" value="Genomic_DNA"/>
</dbReference>